<dbReference type="EMBL" id="PDOD01000001">
    <property type="protein sequence ID" value="PYZ94515.1"/>
    <property type="molecule type" value="Genomic_DNA"/>
</dbReference>
<evidence type="ECO:0000256" key="3">
    <source>
        <dbReference type="ARBA" id="ARBA00009562"/>
    </source>
</evidence>
<sequence>MITMSREEFDAEARAFHTISMSAKVFADTKTPIQLFHLFNEEAAFLLESKDPLSPWSNYSFIGLNPKYFIEDEDEAFVFKNQQKEIICRENIFQQAWEKALAYINVSPKTPDLPFPGGAVGYLGFEAYHFYEPRVASQNTNDNDVFFMFCETILAYHHEKEELTVVHLQDVEPDEAYEIGKKRIHEILLKIEQEVADPVTMTPLSDSLDEDLFEHVTSNYSKVSYMEDVNKIKEYIAAGDIFQAVLSQRFELPVQSDGLSLYRVLRKINPSPYLYYIRCNGQEIIGSSPERLVKVDEDKELEIHPIAGTRKRGKDDKEDQALAADLLADEKERAEHLMLVDLARNDIGRVSEYGSVAVKDMMHVSYFSHVMHLTTKVTGQLKKKAHPFEALFSTHPAGTVSGAPKVRAVEIIQQLEQSRRGVYAGAIAYCGYNEVIDSCIAIRTIVLDQEVAYVQAGAGIVQDSVPESEYEETRNKAKALIYAIKLAEMRYQQEEVTKR</sequence>
<evidence type="ECO:0000313" key="19">
    <source>
        <dbReference type="Proteomes" id="UP000248214"/>
    </source>
</evidence>
<keyword evidence="11 15" id="KW-0057">Aromatic amino acid biosynthesis</keyword>
<keyword evidence="7 15" id="KW-0028">Amino-acid biosynthesis</keyword>
<evidence type="ECO:0000256" key="15">
    <source>
        <dbReference type="RuleBase" id="RU364045"/>
    </source>
</evidence>
<feature type="domain" description="Anthranilate synthase component I N-terminal" evidence="17">
    <location>
        <begin position="28"/>
        <end position="165"/>
    </location>
</feature>
<dbReference type="EC" id="4.1.3.27" evidence="5 15"/>
<organism evidence="18 19">
    <name type="scientific">Salipaludibacillus keqinensis</name>
    <dbReference type="NCBI Taxonomy" id="2045207"/>
    <lineage>
        <taxon>Bacteria</taxon>
        <taxon>Bacillati</taxon>
        <taxon>Bacillota</taxon>
        <taxon>Bacilli</taxon>
        <taxon>Bacillales</taxon>
        <taxon>Bacillaceae</taxon>
    </lineage>
</organism>
<accession>A0A323TYA3</accession>
<dbReference type="PANTHER" id="PTHR11236">
    <property type="entry name" value="AMINOBENZOATE/ANTHRANILATE SYNTHASE"/>
    <property type="match status" value="1"/>
</dbReference>
<reference evidence="18 19" key="1">
    <citation type="submission" date="2017-10" db="EMBL/GenBank/DDBJ databases">
        <title>Bacillus sp. nov., a halophilic bacterium isolated from a Keqin Lake.</title>
        <authorList>
            <person name="Wang H."/>
        </authorList>
    </citation>
    <scope>NUCLEOTIDE SEQUENCE [LARGE SCALE GENOMIC DNA]</scope>
    <source>
        <strain evidence="18 19">KQ-12</strain>
    </source>
</reference>
<evidence type="ECO:0000313" key="18">
    <source>
        <dbReference type="EMBL" id="PYZ94515.1"/>
    </source>
</evidence>
<keyword evidence="10 15" id="KW-0460">Magnesium</keyword>
<dbReference type="InterPro" id="IPR005801">
    <property type="entry name" value="ADC_synthase"/>
</dbReference>
<dbReference type="NCBIfam" id="TIGR00564">
    <property type="entry name" value="trpE_most"/>
    <property type="match status" value="1"/>
</dbReference>
<evidence type="ECO:0000256" key="1">
    <source>
        <dbReference type="ARBA" id="ARBA00001946"/>
    </source>
</evidence>
<evidence type="ECO:0000259" key="17">
    <source>
        <dbReference type="Pfam" id="PF04715"/>
    </source>
</evidence>
<evidence type="ECO:0000256" key="13">
    <source>
        <dbReference type="ARBA" id="ARBA00025634"/>
    </source>
</evidence>
<evidence type="ECO:0000256" key="14">
    <source>
        <dbReference type="ARBA" id="ARBA00047683"/>
    </source>
</evidence>
<keyword evidence="19" id="KW-1185">Reference proteome</keyword>
<keyword evidence="12 15" id="KW-0456">Lyase</keyword>
<evidence type="ECO:0000256" key="5">
    <source>
        <dbReference type="ARBA" id="ARBA00012266"/>
    </source>
</evidence>
<dbReference type="PANTHER" id="PTHR11236:SF48">
    <property type="entry name" value="ISOCHORISMATE SYNTHASE MENF"/>
    <property type="match status" value="1"/>
</dbReference>
<comment type="subunit">
    <text evidence="4 15">Heterotetramer consisting of two non-identical subunits: a beta subunit (TrpG) and a large alpha subunit (TrpE).</text>
</comment>
<evidence type="ECO:0000256" key="4">
    <source>
        <dbReference type="ARBA" id="ARBA00011575"/>
    </source>
</evidence>
<dbReference type="InterPro" id="IPR006805">
    <property type="entry name" value="Anth_synth_I_N"/>
</dbReference>
<evidence type="ECO:0000256" key="8">
    <source>
        <dbReference type="ARBA" id="ARBA00022723"/>
    </source>
</evidence>
<dbReference type="InterPro" id="IPR019999">
    <property type="entry name" value="Anth_synth_I-like"/>
</dbReference>
<comment type="catalytic activity">
    <reaction evidence="14 15">
        <text>chorismate + L-glutamine = anthranilate + pyruvate + L-glutamate + H(+)</text>
        <dbReference type="Rhea" id="RHEA:21732"/>
        <dbReference type="ChEBI" id="CHEBI:15361"/>
        <dbReference type="ChEBI" id="CHEBI:15378"/>
        <dbReference type="ChEBI" id="CHEBI:16567"/>
        <dbReference type="ChEBI" id="CHEBI:29748"/>
        <dbReference type="ChEBI" id="CHEBI:29985"/>
        <dbReference type="ChEBI" id="CHEBI:58359"/>
        <dbReference type="EC" id="4.1.3.27"/>
    </reaction>
</comment>
<dbReference type="SUPFAM" id="SSF56322">
    <property type="entry name" value="ADC synthase"/>
    <property type="match status" value="1"/>
</dbReference>
<dbReference type="AlphaFoldDB" id="A0A323TYA3"/>
<evidence type="ECO:0000256" key="7">
    <source>
        <dbReference type="ARBA" id="ARBA00022605"/>
    </source>
</evidence>
<dbReference type="InterPro" id="IPR005256">
    <property type="entry name" value="Anth_synth_I_PabB"/>
</dbReference>
<comment type="caution">
    <text evidence="18">The sequence shown here is derived from an EMBL/GenBank/DDBJ whole genome shotgun (WGS) entry which is preliminary data.</text>
</comment>
<protein>
    <recommendedName>
        <fullName evidence="6 15">Anthranilate synthase component 1</fullName>
        <ecNumber evidence="5 15">4.1.3.27</ecNumber>
    </recommendedName>
</protein>
<evidence type="ECO:0000256" key="12">
    <source>
        <dbReference type="ARBA" id="ARBA00023239"/>
    </source>
</evidence>
<dbReference type="UniPathway" id="UPA00035">
    <property type="reaction ID" value="UER00040"/>
</dbReference>
<evidence type="ECO:0000256" key="6">
    <source>
        <dbReference type="ARBA" id="ARBA00020653"/>
    </source>
</evidence>
<dbReference type="Proteomes" id="UP000248214">
    <property type="component" value="Unassembled WGS sequence"/>
</dbReference>
<evidence type="ECO:0000256" key="2">
    <source>
        <dbReference type="ARBA" id="ARBA00004873"/>
    </source>
</evidence>
<evidence type="ECO:0000259" key="16">
    <source>
        <dbReference type="Pfam" id="PF00425"/>
    </source>
</evidence>
<dbReference type="PRINTS" id="PR00095">
    <property type="entry name" value="ANTSNTHASEI"/>
</dbReference>
<keyword evidence="8 15" id="KW-0479">Metal-binding</keyword>
<comment type="cofactor">
    <cofactor evidence="1 15">
        <name>Mg(2+)</name>
        <dbReference type="ChEBI" id="CHEBI:18420"/>
    </cofactor>
</comment>
<dbReference type="GO" id="GO:0000162">
    <property type="term" value="P:L-tryptophan biosynthetic process"/>
    <property type="evidence" value="ECO:0007669"/>
    <property type="project" value="UniProtKB-UniPathway"/>
</dbReference>
<comment type="pathway">
    <text evidence="2 15">Amino-acid biosynthesis; L-tryptophan biosynthesis; L-tryptophan from chorismate: step 1/5.</text>
</comment>
<name>A0A323TYA3_9BACI</name>
<keyword evidence="9 15" id="KW-0822">Tryptophan biosynthesis</keyword>
<evidence type="ECO:0000256" key="11">
    <source>
        <dbReference type="ARBA" id="ARBA00023141"/>
    </source>
</evidence>
<dbReference type="OrthoDB" id="9803598at2"/>
<comment type="similarity">
    <text evidence="3 15">Belongs to the anthranilate synthase component I family.</text>
</comment>
<proteinExistence type="inferred from homology"/>
<evidence type="ECO:0000256" key="10">
    <source>
        <dbReference type="ARBA" id="ARBA00022842"/>
    </source>
</evidence>
<dbReference type="Gene3D" id="3.60.120.10">
    <property type="entry name" value="Anthranilate synthase"/>
    <property type="match status" value="1"/>
</dbReference>
<dbReference type="GO" id="GO:0046872">
    <property type="term" value="F:metal ion binding"/>
    <property type="evidence" value="ECO:0007669"/>
    <property type="project" value="UniProtKB-KW"/>
</dbReference>
<dbReference type="GO" id="GO:0004049">
    <property type="term" value="F:anthranilate synthase activity"/>
    <property type="evidence" value="ECO:0007669"/>
    <property type="project" value="UniProtKB-EC"/>
</dbReference>
<comment type="function">
    <text evidence="13 15">Part of a heterotetrameric complex that catalyzes the two-step biosynthesis of anthranilate, an intermediate in the biosynthesis of L-tryptophan. In the first step, the glutamine-binding beta subunit (TrpG) of anthranilate synthase (AS) provides the glutamine amidotransferase activity which generates ammonia as a substrate that, along with chorismate, is used in the second step, catalyzed by the large alpha subunit of AS (TrpE) to produce anthranilate. In the absence of TrpG, TrpE can synthesize anthranilate directly from chorismate and high concentrations of ammonia.</text>
</comment>
<dbReference type="Pfam" id="PF00425">
    <property type="entry name" value="Chorismate_bind"/>
    <property type="match status" value="1"/>
</dbReference>
<gene>
    <name evidence="15" type="primary">trpE</name>
    <name evidence="18" type="ORF">CR194_02995</name>
</gene>
<dbReference type="InterPro" id="IPR015890">
    <property type="entry name" value="Chorismate_C"/>
</dbReference>
<feature type="domain" description="Chorismate-utilising enzyme C-terminal" evidence="16">
    <location>
        <begin position="223"/>
        <end position="476"/>
    </location>
</feature>
<dbReference type="Pfam" id="PF04715">
    <property type="entry name" value="Anth_synt_I_N"/>
    <property type="match status" value="1"/>
</dbReference>
<evidence type="ECO:0000256" key="9">
    <source>
        <dbReference type="ARBA" id="ARBA00022822"/>
    </source>
</evidence>
<dbReference type="RefSeq" id="WP_110608148.1">
    <property type="nucleotide sequence ID" value="NZ_PDOD01000001.1"/>
</dbReference>